<dbReference type="GO" id="GO:0032153">
    <property type="term" value="C:cell division site"/>
    <property type="evidence" value="ECO:0007669"/>
    <property type="project" value="TreeGrafter"/>
</dbReference>
<keyword evidence="7 22" id="KW-0812">Transmembrane</keyword>
<dbReference type="GO" id="GO:0015648">
    <property type="term" value="F:lipid-linked peptidoglycan transporter activity"/>
    <property type="evidence" value="ECO:0007669"/>
    <property type="project" value="TreeGrafter"/>
</dbReference>
<feature type="transmembrane region" description="Helical" evidence="22">
    <location>
        <begin position="186"/>
        <end position="206"/>
    </location>
</feature>
<feature type="transmembrane region" description="Helical" evidence="22">
    <location>
        <begin position="267"/>
        <end position="293"/>
    </location>
</feature>
<evidence type="ECO:0000256" key="6">
    <source>
        <dbReference type="ARBA" id="ARBA00022679"/>
    </source>
</evidence>
<dbReference type="STRING" id="1120976.SAMN03080606_00395"/>
<dbReference type="InterPro" id="IPR001182">
    <property type="entry name" value="FtsW/RodA"/>
</dbReference>
<feature type="transmembrane region" description="Helical" evidence="22">
    <location>
        <begin position="342"/>
        <end position="363"/>
    </location>
</feature>
<keyword evidence="8" id="KW-0133">Cell shape</keyword>
<keyword evidence="13" id="KW-0961">Cell wall biogenesis/degradation</keyword>
<evidence type="ECO:0000256" key="21">
    <source>
        <dbReference type="ARBA" id="ARBA00049966"/>
    </source>
</evidence>
<comment type="function">
    <text evidence="21">Peptidoglycan polymerase that is essential for cell division.</text>
</comment>
<keyword evidence="6" id="KW-0808">Transferase</keyword>
<dbReference type="Pfam" id="PF01098">
    <property type="entry name" value="FTSW_RODA_SPOVE"/>
    <property type="match status" value="1"/>
</dbReference>
<evidence type="ECO:0000256" key="12">
    <source>
        <dbReference type="ARBA" id="ARBA00023306"/>
    </source>
</evidence>
<keyword evidence="11 22" id="KW-0472">Membrane</keyword>
<keyword evidence="10 22" id="KW-1133">Transmembrane helix</keyword>
<evidence type="ECO:0000256" key="19">
    <source>
        <dbReference type="ARBA" id="ARBA00044770"/>
    </source>
</evidence>
<dbReference type="GO" id="GO:0005886">
    <property type="term" value="C:plasma membrane"/>
    <property type="evidence" value="ECO:0007669"/>
    <property type="project" value="UniProtKB-SubCell"/>
</dbReference>
<comment type="subcellular location">
    <subcellularLocation>
        <location evidence="1">Cell membrane</location>
        <topology evidence="1">Multi-pass membrane protein</topology>
    </subcellularLocation>
</comment>
<dbReference type="OrthoDB" id="9812661at2"/>
<evidence type="ECO:0000256" key="22">
    <source>
        <dbReference type="SAM" id="Phobius"/>
    </source>
</evidence>
<sequence>MKKKAPYDSIITLTVAALVSIGIIMVFSSSFSHALVQRNDGYYFLKRMLAWTCVGSFAMYFCAKFPYWKWERYANILFFLSIGLLIAVLTPLGTELNFAQRWIFIGPISIMPSEIAKFAVIIYVSTSITRKKDKMQSFVNGVIPYLLIIAVYFALIFFQPDFSTAFVVAVIIMSMVFVGGMKLSHFIGLSLAGAGAISSMIAYFFLTGKTYKASRIIAFLDPWADPTDTGFQVIQSLLALGSGGLFGRGLGRSVQKHFYLPEPQNDFIFAIIGEELGFIGSVVILLLFLVLIWRGIRLAINAPDMLSCLMATGIICMITIQVLINIAVATSSMPVTGMPLPFISYGGNTLAIFMAAAGVLLNISRYVNPDRR</sequence>
<evidence type="ECO:0000256" key="13">
    <source>
        <dbReference type="ARBA" id="ARBA00023316"/>
    </source>
</evidence>
<evidence type="ECO:0000256" key="17">
    <source>
        <dbReference type="ARBA" id="ARBA00041185"/>
    </source>
</evidence>
<dbReference type="InterPro" id="IPR013437">
    <property type="entry name" value="FtsW"/>
</dbReference>
<organism evidence="23 24">
    <name type="scientific">Alkaliphilus peptidifermentans DSM 18978</name>
    <dbReference type="NCBI Taxonomy" id="1120976"/>
    <lineage>
        <taxon>Bacteria</taxon>
        <taxon>Bacillati</taxon>
        <taxon>Bacillota</taxon>
        <taxon>Clostridia</taxon>
        <taxon>Peptostreptococcales</taxon>
        <taxon>Natronincolaceae</taxon>
        <taxon>Alkaliphilus</taxon>
    </lineage>
</organism>
<evidence type="ECO:0000256" key="4">
    <source>
        <dbReference type="ARBA" id="ARBA00022618"/>
    </source>
</evidence>
<evidence type="ECO:0000256" key="14">
    <source>
        <dbReference type="ARBA" id="ARBA00032370"/>
    </source>
</evidence>
<feature type="transmembrane region" description="Helical" evidence="22">
    <location>
        <begin position="48"/>
        <end position="67"/>
    </location>
</feature>
<keyword evidence="12" id="KW-0131">Cell cycle</keyword>
<evidence type="ECO:0000256" key="5">
    <source>
        <dbReference type="ARBA" id="ARBA00022676"/>
    </source>
</evidence>
<evidence type="ECO:0000313" key="24">
    <source>
        <dbReference type="Proteomes" id="UP000198636"/>
    </source>
</evidence>
<dbReference type="EC" id="2.4.99.28" evidence="19"/>
<keyword evidence="3" id="KW-1003">Cell membrane</keyword>
<evidence type="ECO:0000313" key="23">
    <source>
        <dbReference type="EMBL" id="SCX88716.1"/>
    </source>
</evidence>
<evidence type="ECO:0000256" key="7">
    <source>
        <dbReference type="ARBA" id="ARBA00022692"/>
    </source>
</evidence>
<keyword evidence="5" id="KW-0328">Glycosyltransferase</keyword>
<name>A0A1G5BF19_9FIRM</name>
<dbReference type="PANTHER" id="PTHR30474">
    <property type="entry name" value="CELL CYCLE PROTEIN"/>
    <property type="match status" value="1"/>
</dbReference>
<comment type="similarity">
    <text evidence="16">Belongs to the SEDS family. FtsW subfamily.</text>
</comment>
<gene>
    <name evidence="23" type="ORF">SAMN03080606_00395</name>
</gene>
<evidence type="ECO:0000256" key="16">
    <source>
        <dbReference type="ARBA" id="ARBA00038053"/>
    </source>
</evidence>
<dbReference type="GO" id="GO:0008360">
    <property type="term" value="P:regulation of cell shape"/>
    <property type="evidence" value="ECO:0007669"/>
    <property type="project" value="UniProtKB-KW"/>
</dbReference>
<evidence type="ECO:0000256" key="18">
    <source>
        <dbReference type="ARBA" id="ARBA00041418"/>
    </source>
</evidence>
<proteinExistence type="inferred from homology"/>
<evidence type="ECO:0000256" key="10">
    <source>
        <dbReference type="ARBA" id="ARBA00022989"/>
    </source>
</evidence>
<feature type="transmembrane region" description="Helical" evidence="22">
    <location>
        <begin position="162"/>
        <end position="179"/>
    </location>
</feature>
<dbReference type="GO" id="GO:0071555">
    <property type="term" value="P:cell wall organization"/>
    <property type="evidence" value="ECO:0007669"/>
    <property type="project" value="UniProtKB-KW"/>
</dbReference>
<dbReference type="PANTHER" id="PTHR30474:SF2">
    <property type="entry name" value="PEPTIDOGLYCAN GLYCOSYLTRANSFERASE FTSW-RELATED"/>
    <property type="match status" value="1"/>
</dbReference>
<evidence type="ECO:0000256" key="8">
    <source>
        <dbReference type="ARBA" id="ARBA00022960"/>
    </source>
</evidence>
<feature type="transmembrane region" description="Helical" evidence="22">
    <location>
        <begin position="104"/>
        <end position="125"/>
    </location>
</feature>
<comment type="catalytic activity">
    <reaction evidence="20">
        <text>[GlcNAc-(1-&gt;4)-Mur2Ac(oyl-L-Ala-gamma-D-Glu-L-Lys-D-Ala-D-Ala)](n)-di-trans,octa-cis-undecaprenyl diphosphate + beta-D-GlcNAc-(1-&gt;4)-Mur2Ac(oyl-L-Ala-gamma-D-Glu-L-Lys-D-Ala-D-Ala)-di-trans,octa-cis-undecaprenyl diphosphate = [GlcNAc-(1-&gt;4)-Mur2Ac(oyl-L-Ala-gamma-D-Glu-L-Lys-D-Ala-D-Ala)](n+1)-di-trans,octa-cis-undecaprenyl diphosphate + di-trans,octa-cis-undecaprenyl diphosphate + H(+)</text>
        <dbReference type="Rhea" id="RHEA:23708"/>
        <dbReference type="Rhea" id="RHEA-COMP:9602"/>
        <dbReference type="Rhea" id="RHEA-COMP:9603"/>
        <dbReference type="ChEBI" id="CHEBI:15378"/>
        <dbReference type="ChEBI" id="CHEBI:58405"/>
        <dbReference type="ChEBI" id="CHEBI:60033"/>
        <dbReference type="ChEBI" id="CHEBI:78435"/>
        <dbReference type="EC" id="2.4.99.28"/>
    </reaction>
</comment>
<protein>
    <recommendedName>
        <fullName evidence="17">Probable peptidoglycan glycosyltransferase FtsW</fullName>
        <ecNumber evidence="19">2.4.99.28</ecNumber>
    </recommendedName>
    <alternativeName>
        <fullName evidence="18">Cell division protein FtsW</fullName>
    </alternativeName>
    <alternativeName>
        <fullName evidence="15">Cell wall polymerase</fullName>
    </alternativeName>
    <alternativeName>
        <fullName evidence="14">Peptidoglycan polymerase</fullName>
    </alternativeName>
</protein>
<evidence type="ECO:0000256" key="15">
    <source>
        <dbReference type="ARBA" id="ARBA00033270"/>
    </source>
</evidence>
<dbReference type="RefSeq" id="WP_091539365.1">
    <property type="nucleotide sequence ID" value="NZ_FMUS01000002.1"/>
</dbReference>
<comment type="pathway">
    <text evidence="2">Cell wall biogenesis; peptidoglycan biosynthesis.</text>
</comment>
<evidence type="ECO:0000256" key="2">
    <source>
        <dbReference type="ARBA" id="ARBA00004752"/>
    </source>
</evidence>
<evidence type="ECO:0000256" key="9">
    <source>
        <dbReference type="ARBA" id="ARBA00022984"/>
    </source>
</evidence>
<accession>A0A1G5BF19</accession>
<dbReference type="EMBL" id="FMUS01000002">
    <property type="protein sequence ID" value="SCX88716.1"/>
    <property type="molecule type" value="Genomic_DNA"/>
</dbReference>
<keyword evidence="24" id="KW-1185">Reference proteome</keyword>
<evidence type="ECO:0000256" key="11">
    <source>
        <dbReference type="ARBA" id="ARBA00023136"/>
    </source>
</evidence>
<keyword evidence="4 23" id="KW-0132">Cell division</keyword>
<dbReference type="GO" id="GO:0051301">
    <property type="term" value="P:cell division"/>
    <property type="evidence" value="ECO:0007669"/>
    <property type="project" value="UniProtKB-KW"/>
</dbReference>
<reference evidence="23 24" key="1">
    <citation type="submission" date="2016-10" db="EMBL/GenBank/DDBJ databases">
        <authorList>
            <person name="de Groot N.N."/>
        </authorList>
    </citation>
    <scope>NUCLEOTIDE SEQUENCE [LARGE SCALE GENOMIC DNA]</scope>
    <source>
        <strain evidence="23 24">DSM 18978</strain>
    </source>
</reference>
<evidence type="ECO:0000256" key="3">
    <source>
        <dbReference type="ARBA" id="ARBA00022475"/>
    </source>
</evidence>
<dbReference type="GO" id="GO:0009252">
    <property type="term" value="P:peptidoglycan biosynthetic process"/>
    <property type="evidence" value="ECO:0007669"/>
    <property type="project" value="UniProtKB-KW"/>
</dbReference>
<keyword evidence="9" id="KW-0573">Peptidoglycan synthesis</keyword>
<feature type="transmembrane region" description="Helical" evidence="22">
    <location>
        <begin position="305"/>
        <end position="330"/>
    </location>
</feature>
<dbReference type="Proteomes" id="UP000198636">
    <property type="component" value="Unassembled WGS sequence"/>
</dbReference>
<feature type="transmembrane region" description="Helical" evidence="22">
    <location>
        <begin position="7"/>
        <end position="28"/>
    </location>
</feature>
<dbReference type="AlphaFoldDB" id="A0A1G5BF19"/>
<dbReference type="NCBIfam" id="TIGR02614">
    <property type="entry name" value="ftsW"/>
    <property type="match status" value="1"/>
</dbReference>
<dbReference type="GO" id="GO:0008955">
    <property type="term" value="F:peptidoglycan glycosyltransferase activity"/>
    <property type="evidence" value="ECO:0007669"/>
    <property type="project" value="UniProtKB-EC"/>
</dbReference>
<evidence type="ECO:0000256" key="1">
    <source>
        <dbReference type="ARBA" id="ARBA00004651"/>
    </source>
</evidence>
<evidence type="ECO:0000256" key="20">
    <source>
        <dbReference type="ARBA" id="ARBA00049902"/>
    </source>
</evidence>
<feature type="transmembrane region" description="Helical" evidence="22">
    <location>
        <begin position="74"/>
        <end position="92"/>
    </location>
</feature>
<feature type="transmembrane region" description="Helical" evidence="22">
    <location>
        <begin position="137"/>
        <end position="156"/>
    </location>
</feature>